<dbReference type="OrthoDB" id="5126881at2759"/>
<dbReference type="InterPro" id="IPR000672">
    <property type="entry name" value="THF_DH/CycHdrlase"/>
</dbReference>
<dbReference type="GO" id="GO:0005829">
    <property type="term" value="C:cytosol"/>
    <property type="evidence" value="ECO:0007669"/>
    <property type="project" value="TreeGrafter"/>
</dbReference>
<sequence>MAGTKIDGTAIAKGIRERLNAEIRKTQESNPRFNPSLVIFQVGDRSDSSTYVRMKLKAAEEANILCRLAKFPEEITETELIQEITNANNDPSVHGILVQLPLPNHLSEHTVTSAVSNEKDVDGFGAINIGELAKREASHSLSLAHRKGSWNFYAQAA</sequence>
<accession>A0A0J8U1E0</accession>
<feature type="domain" description="Tetrahydrofolate dehydrogenase/cyclohydrolase catalytic" evidence="9">
    <location>
        <begin position="6"/>
        <end position="122"/>
    </location>
</feature>
<evidence type="ECO:0000256" key="7">
    <source>
        <dbReference type="ARBA" id="ARBA00023002"/>
    </source>
</evidence>
<dbReference type="Proteomes" id="UP000054559">
    <property type="component" value="Unassembled WGS sequence"/>
</dbReference>
<dbReference type="SUPFAM" id="SSF53223">
    <property type="entry name" value="Aminoacid dehydrogenase-like, N-terminal domain"/>
    <property type="match status" value="1"/>
</dbReference>
<keyword evidence="4" id="KW-0554">One-carbon metabolism</keyword>
<evidence type="ECO:0000256" key="4">
    <source>
        <dbReference type="ARBA" id="ARBA00022563"/>
    </source>
</evidence>
<dbReference type="GO" id="GO:0035999">
    <property type="term" value="P:tetrahydrofolate interconversion"/>
    <property type="evidence" value="ECO:0007669"/>
    <property type="project" value="TreeGrafter"/>
</dbReference>
<dbReference type="PRINTS" id="PR00085">
    <property type="entry name" value="THFDHDRGNASE"/>
</dbReference>
<proteinExistence type="predicted"/>
<comment type="subunit">
    <text evidence="2">Homodimer.</text>
</comment>
<name>A0A0J8U1E0_COCIT</name>
<gene>
    <name evidence="10" type="ORF">CISG_08318</name>
</gene>
<evidence type="ECO:0000313" key="10">
    <source>
        <dbReference type="EMBL" id="KMU80212.1"/>
    </source>
</evidence>
<dbReference type="EC" id="3.5.4.9" evidence="3"/>
<dbReference type="PANTHER" id="PTHR48099">
    <property type="entry name" value="C-1-TETRAHYDROFOLATE SYNTHASE, CYTOPLASMIC-RELATED"/>
    <property type="match status" value="1"/>
</dbReference>
<reference evidence="11" key="1">
    <citation type="journal article" date="2010" name="Genome Res.">
        <title>Population genomic sequencing of Coccidioides fungi reveals recent hybridization and transposon control.</title>
        <authorList>
            <person name="Neafsey D.E."/>
            <person name="Barker B.M."/>
            <person name="Sharpton T.J."/>
            <person name="Stajich J.E."/>
            <person name="Park D.J."/>
            <person name="Whiston E."/>
            <person name="Hung C.-Y."/>
            <person name="McMahan C."/>
            <person name="White J."/>
            <person name="Sykes S."/>
            <person name="Heiman D."/>
            <person name="Young S."/>
            <person name="Zeng Q."/>
            <person name="Abouelleil A."/>
            <person name="Aftuck L."/>
            <person name="Bessette D."/>
            <person name="Brown A."/>
            <person name="FitzGerald M."/>
            <person name="Lui A."/>
            <person name="Macdonald J.P."/>
            <person name="Priest M."/>
            <person name="Orbach M.J."/>
            <person name="Galgiani J.N."/>
            <person name="Kirkland T.N."/>
            <person name="Cole G.T."/>
            <person name="Birren B.W."/>
            <person name="Henn M.R."/>
            <person name="Taylor J.W."/>
            <person name="Rounsley S.D."/>
        </authorList>
    </citation>
    <scope>NUCLEOTIDE SEQUENCE [LARGE SCALE GENOMIC DNA]</scope>
    <source>
        <strain evidence="11">RMSCC 3703</strain>
    </source>
</reference>
<evidence type="ECO:0000256" key="2">
    <source>
        <dbReference type="ARBA" id="ARBA00011738"/>
    </source>
</evidence>
<dbReference type="STRING" id="454286.A0A0J8U1E0"/>
<evidence type="ECO:0000256" key="8">
    <source>
        <dbReference type="ARBA" id="ARBA00023268"/>
    </source>
</evidence>
<evidence type="ECO:0000256" key="6">
    <source>
        <dbReference type="ARBA" id="ARBA00022857"/>
    </source>
</evidence>
<evidence type="ECO:0000313" key="11">
    <source>
        <dbReference type="Proteomes" id="UP000054559"/>
    </source>
</evidence>
<protein>
    <recommendedName>
        <fullName evidence="3">methenyltetrahydrofolate cyclohydrolase</fullName>
        <ecNumber evidence="3">3.5.4.9</ecNumber>
    </recommendedName>
</protein>
<dbReference type="GO" id="GO:0004488">
    <property type="term" value="F:methylenetetrahydrofolate dehydrogenase (NADP+) activity"/>
    <property type="evidence" value="ECO:0007669"/>
    <property type="project" value="InterPro"/>
</dbReference>
<keyword evidence="6" id="KW-0521">NADP</keyword>
<keyword evidence="5" id="KW-0378">Hydrolase</keyword>
<evidence type="ECO:0000256" key="5">
    <source>
        <dbReference type="ARBA" id="ARBA00022801"/>
    </source>
</evidence>
<keyword evidence="8" id="KW-0511">Multifunctional enzyme</keyword>
<keyword evidence="7" id="KW-0560">Oxidoreductase</keyword>
<organism evidence="10 11">
    <name type="scientific">Coccidioides immitis RMSCC 3703</name>
    <dbReference type="NCBI Taxonomy" id="454286"/>
    <lineage>
        <taxon>Eukaryota</taxon>
        <taxon>Fungi</taxon>
        <taxon>Dikarya</taxon>
        <taxon>Ascomycota</taxon>
        <taxon>Pezizomycotina</taxon>
        <taxon>Eurotiomycetes</taxon>
        <taxon>Eurotiomycetidae</taxon>
        <taxon>Onygenales</taxon>
        <taxon>Onygenaceae</taxon>
        <taxon>Coccidioides</taxon>
    </lineage>
</organism>
<dbReference type="GO" id="GO:0004477">
    <property type="term" value="F:methenyltetrahydrofolate cyclohydrolase activity"/>
    <property type="evidence" value="ECO:0007669"/>
    <property type="project" value="UniProtKB-EC"/>
</dbReference>
<dbReference type="PANTHER" id="PTHR48099:SF5">
    <property type="entry name" value="C-1-TETRAHYDROFOLATE SYNTHASE, CYTOPLASMIC"/>
    <property type="match status" value="1"/>
</dbReference>
<comment type="pathway">
    <text evidence="1">One-carbon metabolism; tetrahydrofolate interconversion.</text>
</comment>
<dbReference type="Gene3D" id="3.40.50.10860">
    <property type="entry name" value="Leucine Dehydrogenase, chain A, domain 1"/>
    <property type="match status" value="1"/>
</dbReference>
<dbReference type="FunFam" id="3.40.50.10860:FF:000005">
    <property type="entry name" value="C-1-tetrahydrofolate synthase, cytoplasmic, putative"/>
    <property type="match status" value="1"/>
</dbReference>
<evidence type="ECO:0000259" key="9">
    <source>
        <dbReference type="Pfam" id="PF00763"/>
    </source>
</evidence>
<evidence type="ECO:0000256" key="3">
    <source>
        <dbReference type="ARBA" id="ARBA00012776"/>
    </source>
</evidence>
<evidence type="ECO:0000256" key="1">
    <source>
        <dbReference type="ARBA" id="ARBA00004777"/>
    </source>
</evidence>
<dbReference type="Pfam" id="PF00763">
    <property type="entry name" value="THF_DHG_CYH"/>
    <property type="match status" value="1"/>
</dbReference>
<dbReference type="InterPro" id="IPR046346">
    <property type="entry name" value="Aminoacid_DH-like_N_sf"/>
</dbReference>
<dbReference type="InterPro" id="IPR020630">
    <property type="entry name" value="THF_DH/CycHdrlase_cat_dom"/>
</dbReference>
<dbReference type="EMBL" id="DS268185">
    <property type="protein sequence ID" value="KMU80212.1"/>
    <property type="molecule type" value="Genomic_DNA"/>
</dbReference>
<dbReference type="AlphaFoldDB" id="A0A0J8U1E0"/>